<organism evidence="10 11">
    <name type="scientific">Goodea atripinnis</name>
    <dbReference type="NCBI Taxonomy" id="208336"/>
    <lineage>
        <taxon>Eukaryota</taxon>
        <taxon>Metazoa</taxon>
        <taxon>Chordata</taxon>
        <taxon>Craniata</taxon>
        <taxon>Vertebrata</taxon>
        <taxon>Euteleostomi</taxon>
        <taxon>Actinopterygii</taxon>
        <taxon>Neopterygii</taxon>
        <taxon>Teleostei</taxon>
        <taxon>Neoteleostei</taxon>
        <taxon>Acanthomorphata</taxon>
        <taxon>Ovalentaria</taxon>
        <taxon>Atherinomorphae</taxon>
        <taxon>Cyprinodontiformes</taxon>
        <taxon>Goodeidae</taxon>
        <taxon>Goodea</taxon>
    </lineage>
</organism>
<comment type="caution">
    <text evidence="10">The sequence shown here is derived from an EMBL/GenBank/DDBJ whole genome shotgun (WGS) entry which is preliminary data.</text>
</comment>
<dbReference type="PANTHER" id="PTHR16515">
    <property type="entry name" value="PR DOMAIN ZINC FINGER PROTEIN"/>
    <property type="match status" value="1"/>
</dbReference>
<feature type="domain" description="C2H2-type" evidence="9">
    <location>
        <begin position="186"/>
        <end position="213"/>
    </location>
</feature>
<keyword evidence="2" id="KW-0479">Metal-binding</keyword>
<evidence type="ECO:0000313" key="11">
    <source>
        <dbReference type="Proteomes" id="UP001476798"/>
    </source>
</evidence>
<dbReference type="InterPro" id="IPR036236">
    <property type="entry name" value="Znf_C2H2_sf"/>
</dbReference>
<dbReference type="PANTHER" id="PTHR16515:SF49">
    <property type="entry name" value="GASTRULA ZINC FINGER PROTEIN XLCGF49.1-LIKE-RELATED"/>
    <property type="match status" value="1"/>
</dbReference>
<feature type="compositionally biased region" description="Polar residues" evidence="8">
    <location>
        <begin position="44"/>
        <end position="57"/>
    </location>
</feature>
<evidence type="ECO:0000259" key="9">
    <source>
        <dbReference type="PROSITE" id="PS50157"/>
    </source>
</evidence>
<feature type="domain" description="C2H2-type" evidence="9">
    <location>
        <begin position="102"/>
        <end position="129"/>
    </location>
</feature>
<keyword evidence="11" id="KW-1185">Reference proteome</keyword>
<evidence type="ECO:0000256" key="5">
    <source>
        <dbReference type="ARBA" id="ARBA00022833"/>
    </source>
</evidence>
<reference evidence="10 11" key="1">
    <citation type="submission" date="2021-06" db="EMBL/GenBank/DDBJ databases">
        <authorList>
            <person name="Palmer J.M."/>
        </authorList>
    </citation>
    <scope>NUCLEOTIDE SEQUENCE [LARGE SCALE GENOMIC DNA]</scope>
    <source>
        <strain evidence="10 11">GA_2019</strain>
        <tissue evidence="10">Muscle</tissue>
    </source>
</reference>
<feature type="domain" description="C2H2-type" evidence="9">
    <location>
        <begin position="130"/>
        <end position="153"/>
    </location>
</feature>
<evidence type="ECO:0000256" key="6">
    <source>
        <dbReference type="ARBA" id="ARBA00023242"/>
    </source>
</evidence>
<evidence type="ECO:0000256" key="2">
    <source>
        <dbReference type="ARBA" id="ARBA00022723"/>
    </source>
</evidence>
<dbReference type="SMART" id="SM00355">
    <property type="entry name" value="ZnF_C2H2"/>
    <property type="match status" value="4"/>
</dbReference>
<dbReference type="EMBL" id="JAHRIO010073304">
    <property type="protein sequence ID" value="MEQ2182862.1"/>
    <property type="molecule type" value="Genomic_DNA"/>
</dbReference>
<evidence type="ECO:0000256" key="7">
    <source>
        <dbReference type="PROSITE-ProRule" id="PRU00042"/>
    </source>
</evidence>
<feature type="compositionally biased region" description="Acidic residues" evidence="8">
    <location>
        <begin position="1"/>
        <end position="14"/>
    </location>
</feature>
<evidence type="ECO:0000313" key="10">
    <source>
        <dbReference type="EMBL" id="MEQ2182862.1"/>
    </source>
</evidence>
<evidence type="ECO:0000256" key="4">
    <source>
        <dbReference type="ARBA" id="ARBA00022771"/>
    </source>
</evidence>
<sequence>MEPEGDAGTEDEGPLEPPTEEPLLQSETPSANTDLPVSLKEDLAQSSQPESHLTSQDMHPLQHLFIRKTFRPFKCTLCGKAFRDKDKLDLHLRVHGRDAYTFSCHFCTKSFVSDSALEDHLLVHTESRSYSCLLCPETFERLELLKDHVEVHSVDGYFTCPSCKKTFTDFIQVGSNSSTLVLEKIFQCPDCEKAFCRPDKLRLHMLRHSDRKDFLCSTCGKQFKVTCRRKHLKDDS</sequence>
<protein>
    <recommendedName>
        <fullName evidence="9">C2H2-type domain-containing protein</fullName>
    </recommendedName>
</protein>
<keyword evidence="6" id="KW-0539">Nucleus</keyword>
<gene>
    <name evidence="10" type="ORF">GOODEAATRI_026652</name>
</gene>
<evidence type="ECO:0000256" key="8">
    <source>
        <dbReference type="SAM" id="MobiDB-lite"/>
    </source>
</evidence>
<dbReference type="InterPro" id="IPR050331">
    <property type="entry name" value="Zinc_finger"/>
</dbReference>
<feature type="domain" description="C2H2-type" evidence="9">
    <location>
        <begin position="73"/>
        <end position="100"/>
    </location>
</feature>
<evidence type="ECO:0000256" key="1">
    <source>
        <dbReference type="ARBA" id="ARBA00004123"/>
    </source>
</evidence>
<dbReference type="Gene3D" id="3.30.160.60">
    <property type="entry name" value="Classic Zinc Finger"/>
    <property type="match status" value="4"/>
</dbReference>
<dbReference type="SUPFAM" id="SSF57667">
    <property type="entry name" value="beta-beta-alpha zinc fingers"/>
    <property type="match status" value="3"/>
</dbReference>
<dbReference type="PROSITE" id="PS50157">
    <property type="entry name" value="ZINC_FINGER_C2H2_2"/>
    <property type="match status" value="4"/>
</dbReference>
<accession>A0ABV0PHK8</accession>
<dbReference type="InterPro" id="IPR013087">
    <property type="entry name" value="Znf_C2H2_type"/>
</dbReference>
<proteinExistence type="predicted"/>
<evidence type="ECO:0000256" key="3">
    <source>
        <dbReference type="ARBA" id="ARBA00022737"/>
    </source>
</evidence>
<comment type="subcellular location">
    <subcellularLocation>
        <location evidence="1">Nucleus</location>
    </subcellularLocation>
</comment>
<dbReference type="Pfam" id="PF00096">
    <property type="entry name" value="zf-C2H2"/>
    <property type="match status" value="4"/>
</dbReference>
<dbReference type="PROSITE" id="PS00028">
    <property type="entry name" value="ZINC_FINGER_C2H2_1"/>
    <property type="match status" value="4"/>
</dbReference>
<keyword evidence="5" id="KW-0862">Zinc</keyword>
<name>A0ABV0PHK8_9TELE</name>
<keyword evidence="4 7" id="KW-0863">Zinc-finger</keyword>
<keyword evidence="3" id="KW-0677">Repeat</keyword>
<feature type="region of interest" description="Disordered" evidence="8">
    <location>
        <begin position="1"/>
        <end position="57"/>
    </location>
</feature>
<dbReference type="Proteomes" id="UP001476798">
    <property type="component" value="Unassembled WGS sequence"/>
</dbReference>